<feature type="compositionally biased region" description="Basic and acidic residues" evidence="1">
    <location>
        <begin position="30"/>
        <end position="43"/>
    </location>
</feature>
<feature type="region of interest" description="Disordered" evidence="1">
    <location>
        <begin position="1"/>
        <end position="43"/>
    </location>
</feature>
<reference evidence="2" key="1">
    <citation type="submission" date="2020-02" db="EMBL/GenBank/DDBJ databases">
        <authorList>
            <person name="Meier V. D."/>
        </authorList>
    </citation>
    <scope>NUCLEOTIDE SEQUENCE</scope>
    <source>
        <strain evidence="2">AVDCRST_MAG59</strain>
    </source>
</reference>
<name>A0A6J4UYI5_9BACT</name>
<sequence>MVGIGRAGSETGARPVTGTGFGETVGIRRGSRDGVVRGRTRDR</sequence>
<dbReference type="AlphaFoldDB" id="A0A6J4UYI5"/>
<evidence type="ECO:0000313" key="2">
    <source>
        <dbReference type="EMBL" id="CAA9564063.1"/>
    </source>
</evidence>
<dbReference type="EMBL" id="CADCWF010000189">
    <property type="protein sequence ID" value="CAA9564063.1"/>
    <property type="molecule type" value="Genomic_DNA"/>
</dbReference>
<accession>A0A6J4UYI5</accession>
<protein>
    <submittedName>
        <fullName evidence="2">Uncharacterized protein</fullName>
    </submittedName>
</protein>
<gene>
    <name evidence="2" type="ORF">AVDCRST_MAG59-2860</name>
</gene>
<evidence type="ECO:0000256" key="1">
    <source>
        <dbReference type="SAM" id="MobiDB-lite"/>
    </source>
</evidence>
<organism evidence="2">
    <name type="scientific">uncultured Thermomicrobiales bacterium</name>
    <dbReference type="NCBI Taxonomy" id="1645740"/>
    <lineage>
        <taxon>Bacteria</taxon>
        <taxon>Pseudomonadati</taxon>
        <taxon>Thermomicrobiota</taxon>
        <taxon>Thermomicrobia</taxon>
        <taxon>Thermomicrobiales</taxon>
        <taxon>environmental samples</taxon>
    </lineage>
</organism>
<proteinExistence type="predicted"/>